<accession>M7YNT6</accession>
<proteinExistence type="predicted"/>
<gene>
    <name evidence="2" type="ORF">TRIUR3_07627</name>
</gene>
<feature type="region of interest" description="Disordered" evidence="1">
    <location>
        <begin position="1"/>
        <end position="131"/>
    </location>
</feature>
<organism evidence="2">
    <name type="scientific">Triticum urartu</name>
    <name type="common">Red wild einkorn</name>
    <name type="synonym">Crithodium urartu</name>
    <dbReference type="NCBI Taxonomy" id="4572"/>
    <lineage>
        <taxon>Eukaryota</taxon>
        <taxon>Viridiplantae</taxon>
        <taxon>Streptophyta</taxon>
        <taxon>Embryophyta</taxon>
        <taxon>Tracheophyta</taxon>
        <taxon>Spermatophyta</taxon>
        <taxon>Magnoliopsida</taxon>
        <taxon>Liliopsida</taxon>
        <taxon>Poales</taxon>
        <taxon>Poaceae</taxon>
        <taxon>BOP clade</taxon>
        <taxon>Pooideae</taxon>
        <taxon>Triticodae</taxon>
        <taxon>Triticeae</taxon>
        <taxon>Triticinae</taxon>
        <taxon>Triticum</taxon>
    </lineage>
</organism>
<protein>
    <submittedName>
        <fullName evidence="2">Uncharacterized protein</fullName>
    </submittedName>
</protein>
<evidence type="ECO:0000313" key="2">
    <source>
        <dbReference type="EMBL" id="EMS52268.1"/>
    </source>
</evidence>
<feature type="compositionally biased region" description="Basic residues" evidence="1">
    <location>
        <begin position="109"/>
        <end position="131"/>
    </location>
</feature>
<dbReference type="AlphaFoldDB" id="M7YNT6"/>
<evidence type="ECO:0000256" key="1">
    <source>
        <dbReference type="SAM" id="MobiDB-lite"/>
    </source>
</evidence>
<sequence length="131" mass="14147">MARLRAVPASREIASSVSHDVRVHHQQGGSGDAAKDTTAPPMDALDEETTTVADGEPPMDALDKETQPVADEEPSVVGAEGRKFSAGRLLPPTGGTGPMPRRPGTGWRSRLRRWRSRRIARPHTPRRLALG</sequence>
<reference evidence="2" key="1">
    <citation type="journal article" date="2013" name="Nature">
        <title>Draft genome of the wheat A-genome progenitor Triticum urartu.</title>
        <authorList>
            <person name="Ling H.Q."/>
            <person name="Zhao S."/>
            <person name="Liu D."/>
            <person name="Wang J."/>
            <person name="Sun H."/>
            <person name="Zhang C."/>
            <person name="Fan H."/>
            <person name="Li D."/>
            <person name="Dong L."/>
            <person name="Tao Y."/>
            <person name="Gao C."/>
            <person name="Wu H."/>
            <person name="Li Y."/>
            <person name="Cui Y."/>
            <person name="Guo X."/>
            <person name="Zheng S."/>
            <person name="Wang B."/>
            <person name="Yu K."/>
            <person name="Liang Q."/>
            <person name="Yang W."/>
            <person name="Lou X."/>
            <person name="Chen J."/>
            <person name="Feng M."/>
            <person name="Jian J."/>
            <person name="Zhang X."/>
            <person name="Luo G."/>
            <person name="Jiang Y."/>
            <person name="Liu J."/>
            <person name="Wang Z."/>
            <person name="Sha Y."/>
            <person name="Zhang B."/>
            <person name="Wu H."/>
            <person name="Tang D."/>
            <person name="Shen Q."/>
            <person name="Xue P."/>
            <person name="Zou S."/>
            <person name="Wang X."/>
            <person name="Liu X."/>
            <person name="Wang F."/>
            <person name="Yang Y."/>
            <person name="An X."/>
            <person name="Dong Z."/>
            <person name="Zhang K."/>
            <person name="Zhang X."/>
            <person name="Luo M.C."/>
            <person name="Dvorak J."/>
            <person name="Tong Y."/>
            <person name="Wang J."/>
            <person name="Yang H."/>
            <person name="Li Z."/>
            <person name="Wang D."/>
            <person name="Zhang A."/>
            <person name="Wang J."/>
        </authorList>
    </citation>
    <scope>NUCLEOTIDE SEQUENCE</scope>
</reference>
<feature type="compositionally biased region" description="Low complexity" evidence="1">
    <location>
        <begin position="87"/>
        <end position="108"/>
    </location>
</feature>
<dbReference type="EMBL" id="KD209579">
    <property type="protein sequence ID" value="EMS52268.1"/>
    <property type="molecule type" value="Genomic_DNA"/>
</dbReference>
<name>M7YNT6_TRIUA</name>